<dbReference type="PANTHER" id="PTHR14226:SF76">
    <property type="entry name" value="NTE FAMILY PROTEIN RSSA"/>
    <property type="match status" value="1"/>
</dbReference>
<dbReference type="EMBL" id="REFV01000002">
    <property type="protein sequence ID" value="RMB63256.1"/>
    <property type="molecule type" value="Genomic_DNA"/>
</dbReference>
<keyword evidence="7" id="KW-1185">Reference proteome</keyword>
<dbReference type="CDD" id="cd07205">
    <property type="entry name" value="Pat_PNPLA6_PNPLA7_NTE1_like"/>
    <property type="match status" value="1"/>
</dbReference>
<evidence type="ECO:0000259" key="5">
    <source>
        <dbReference type="PROSITE" id="PS51635"/>
    </source>
</evidence>
<feature type="short sequence motif" description="GXSXG" evidence="4">
    <location>
        <begin position="61"/>
        <end position="65"/>
    </location>
</feature>
<dbReference type="PANTHER" id="PTHR14226">
    <property type="entry name" value="NEUROPATHY TARGET ESTERASE/SWISS CHEESE D.MELANOGASTER"/>
    <property type="match status" value="1"/>
</dbReference>
<evidence type="ECO:0000256" key="1">
    <source>
        <dbReference type="ARBA" id="ARBA00022801"/>
    </source>
</evidence>
<organism evidence="6 7">
    <name type="scientific">Dokdonia sinensis</name>
    <dbReference type="NCBI Taxonomy" id="2479847"/>
    <lineage>
        <taxon>Bacteria</taxon>
        <taxon>Pseudomonadati</taxon>
        <taxon>Bacteroidota</taxon>
        <taxon>Flavobacteriia</taxon>
        <taxon>Flavobacteriales</taxon>
        <taxon>Flavobacteriaceae</taxon>
        <taxon>Dokdonia</taxon>
    </lineage>
</organism>
<comment type="caution">
    <text evidence="6">The sequence shown here is derived from an EMBL/GenBank/DDBJ whole genome shotgun (WGS) entry which is preliminary data.</text>
</comment>
<name>A0A3M0H0Z5_9FLAO</name>
<dbReference type="PROSITE" id="PS51635">
    <property type="entry name" value="PNPLA"/>
    <property type="match status" value="1"/>
</dbReference>
<dbReference type="Gene3D" id="3.40.1090.10">
    <property type="entry name" value="Cytosolic phospholipase A2 catalytic domain"/>
    <property type="match status" value="2"/>
</dbReference>
<feature type="short sequence motif" description="DGA/G" evidence="4">
    <location>
        <begin position="207"/>
        <end position="209"/>
    </location>
</feature>
<gene>
    <name evidence="6" type="ORF">EAX61_02350</name>
</gene>
<evidence type="ECO:0000256" key="3">
    <source>
        <dbReference type="ARBA" id="ARBA00023098"/>
    </source>
</evidence>
<keyword evidence="3 4" id="KW-0443">Lipid metabolism</keyword>
<reference evidence="6 7" key="1">
    <citation type="submission" date="2018-10" db="EMBL/GenBank/DDBJ databases">
        <title>Dokdonia luteus sp. nov., isolated from sea water.</title>
        <authorList>
            <person name="Zhou L.Y."/>
            <person name="Du Z.J."/>
        </authorList>
    </citation>
    <scope>NUCLEOTIDE SEQUENCE [LARGE SCALE GENOMIC DNA]</scope>
    <source>
        <strain evidence="6 7">SH27</strain>
    </source>
</reference>
<feature type="active site" description="Proton acceptor" evidence="4">
    <location>
        <position position="207"/>
    </location>
</feature>
<dbReference type="Pfam" id="PF01734">
    <property type="entry name" value="Patatin"/>
    <property type="match status" value="1"/>
</dbReference>
<keyword evidence="2 4" id="KW-0442">Lipid degradation</keyword>
<dbReference type="InterPro" id="IPR016035">
    <property type="entry name" value="Acyl_Trfase/lysoPLipase"/>
</dbReference>
<feature type="short sequence motif" description="GXGXXG" evidence="4">
    <location>
        <begin position="34"/>
        <end position="39"/>
    </location>
</feature>
<dbReference type="GO" id="GO:0016787">
    <property type="term" value="F:hydrolase activity"/>
    <property type="evidence" value="ECO:0007669"/>
    <property type="project" value="UniProtKB-UniRule"/>
</dbReference>
<dbReference type="GO" id="GO:0016042">
    <property type="term" value="P:lipid catabolic process"/>
    <property type="evidence" value="ECO:0007669"/>
    <property type="project" value="UniProtKB-UniRule"/>
</dbReference>
<dbReference type="InterPro" id="IPR050301">
    <property type="entry name" value="NTE"/>
</dbReference>
<keyword evidence="1 4" id="KW-0378">Hydrolase</keyword>
<dbReference type="InterPro" id="IPR002641">
    <property type="entry name" value="PNPLA_dom"/>
</dbReference>
<sequence>MRHLFFILSIFTLGILQAQEPVQKDVKVGLVLSGGGAKGLAHIGALKVIEEAGIRIDYIAGTSMGAIVGGLYASGYNATAIDSIFKAVDFDRLIQDDLPRSAKTFYEKDDAERYAVTLPFDNFKLSFPRALSKGQNTYNLLSQVLGHVDTIQDFEQLPIPFFCVATDVENGQQVILDSGYLPEALSASGALPSLFSPVLLNDRVLIDGGVINNYPVDELKTKGIDYVIGIDVQDRLRDRESLQTAPEILMQINNYRTIQAMEEKKKRTDVYIRPDIDDFSVVSFDEGAKIVEKGRVKAFENYEALREIGMMQRPLSRKRTPPPKPKDSITLDAVNITGNENYTRAYILGKLKLNPPQKVSYSDFNSGLNNLAATENFERINHRLTPTPDGQVLQLNLRESSSTQSIRLGVHYDDLYRSAALVNFTKKRLLFKNDIATLDFIIGDNVRYNFNYYIDKGYYWSVGVRSTYNTFDKGVDARFVENVSALDFGGVNRVNLEYQDVTNQLFLQTLFLKEFSLDLGAQHKFLDVETETIVNDATPDESFIFEKSHLGGVYAQLRYDSLDDLYFPSSGVYFDGDFDLYLFSSDFNNNFTEFSIAKARFKYAKSVTSNFTLITELAGGFKIGGAETRSLDFFLGGYGNQRINNLVPFLGYDFISFGGDGFVKAGLTADFEIFNKNHINLSANFANAGDDLFSSEDWLPPPAFTGYAIGYGLESFLGPLEVKYSYSPEIKSGEWFVSLGYRF</sequence>
<feature type="active site" description="Nucleophile" evidence="4">
    <location>
        <position position="63"/>
    </location>
</feature>
<dbReference type="RefSeq" id="WP_121916058.1">
    <property type="nucleotide sequence ID" value="NZ_REFV01000002.1"/>
</dbReference>
<dbReference type="Proteomes" id="UP000281985">
    <property type="component" value="Unassembled WGS sequence"/>
</dbReference>
<evidence type="ECO:0000313" key="6">
    <source>
        <dbReference type="EMBL" id="RMB63256.1"/>
    </source>
</evidence>
<dbReference type="InterPro" id="IPR043864">
    <property type="entry name" value="Omp85-like_dom"/>
</dbReference>
<dbReference type="OrthoDB" id="9770965at2"/>
<evidence type="ECO:0000256" key="4">
    <source>
        <dbReference type="PROSITE-ProRule" id="PRU01161"/>
    </source>
</evidence>
<dbReference type="Pfam" id="PF19143">
    <property type="entry name" value="Omp85_2"/>
    <property type="match status" value="1"/>
</dbReference>
<evidence type="ECO:0000256" key="2">
    <source>
        <dbReference type="ARBA" id="ARBA00022963"/>
    </source>
</evidence>
<dbReference type="AlphaFoldDB" id="A0A3M0H0Z5"/>
<protein>
    <submittedName>
        <fullName evidence="6">Patatin</fullName>
    </submittedName>
</protein>
<feature type="domain" description="PNPLA" evidence="5">
    <location>
        <begin position="30"/>
        <end position="220"/>
    </location>
</feature>
<accession>A0A3M0H0Z5</accession>
<proteinExistence type="predicted"/>
<dbReference type="SUPFAM" id="SSF52151">
    <property type="entry name" value="FabD/lysophospholipase-like"/>
    <property type="match status" value="1"/>
</dbReference>
<evidence type="ECO:0000313" key="7">
    <source>
        <dbReference type="Proteomes" id="UP000281985"/>
    </source>
</evidence>